<name>A0A515D6D7_9BURK</name>
<dbReference type="Proteomes" id="UP000316798">
    <property type="component" value="Chromosome"/>
</dbReference>
<evidence type="ECO:0000256" key="1">
    <source>
        <dbReference type="SAM" id="MobiDB-lite"/>
    </source>
</evidence>
<organism evidence="2 3">
    <name type="scientific">Rhodoferax sediminis</name>
    <dbReference type="NCBI Taxonomy" id="2509614"/>
    <lineage>
        <taxon>Bacteria</taxon>
        <taxon>Pseudomonadati</taxon>
        <taxon>Pseudomonadota</taxon>
        <taxon>Betaproteobacteria</taxon>
        <taxon>Burkholderiales</taxon>
        <taxon>Comamonadaceae</taxon>
        <taxon>Rhodoferax</taxon>
    </lineage>
</organism>
<gene>
    <name evidence="2" type="ORF">EUB48_00630</name>
</gene>
<evidence type="ECO:0000313" key="3">
    <source>
        <dbReference type="Proteomes" id="UP000316798"/>
    </source>
</evidence>
<dbReference type="RefSeq" id="WP_142817062.1">
    <property type="nucleotide sequence ID" value="NZ_CP035503.1"/>
</dbReference>
<feature type="region of interest" description="Disordered" evidence="1">
    <location>
        <begin position="40"/>
        <end position="60"/>
    </location>
</feature>
<evidence type="ECO:0000313" key="2">
    <source>
        <dbReference type="EMBL" id="QDL35962.1"/>
    </source>
</evidence>
<accession>A0A515D6D7</accession>
<dbReference type="KEGG" id="rhf:EUB48_00630"/>
<reference evidence="2 3" key="1">
    <citation type="submission" date="2019-01" db="EMBL/GenBank/DDBJ databases">
        <title>Genomic insights into a novel species Rhodoferax sp.</title>
        <authorList>
            <person name="Jin L."/>
        </authorList>
    </citation>
    <scope>NUCLEOTIDE SEQUENCE [LARGE SCALE GENOMIC DNA]</scope>
    <source>
        <strain evidence="2 3">CHu59-6-5</strain>
    </source>
</reference>
<feature type="region of interest" description="Disordered" evidence="1">
    <location>
        <begin position="1"/>
        <end position="23"/>
    </location>
</feature>
<protein>
    <submittedName>
        <fullName evidence="2">Uncharacterized protein</fullName>
    </submittedName>
</protein>
<dbReference type="EMBL" id="CP035503">
    <property type="protein sequence ID" value="QDL35962.1"/>
    <property type="molecule type" value="Genomic_DNA"/>
</dbReference>
<dbReference type="AlphaFoldDB" id="A0A515D6D7"/>
<sequence>MEIHSRHQLIRTGGAEHSPLRLPKPGLDMHVFRSMIAARAKNSTPQAKVTPARGHADGPTAEVRRCEGEMDLLNKQFLLEAIDFKINLLPTASVSSTTTDA</sequence>
<proteinExistence type="predicted"/>
<keyword evidence="3" id="KW-1185">Reference proteome</keyword>